<dbReference type="InterPro" id="IPR052660">
    <property type="entry name" value="Erythrocyte_Invasion_ImmMod"/>
</dbReference>
<dbReference type="PANTHER" id="PTHR16021:SF13">
    <property type="entry name" value="ETS DOMAIN-CONTAINING PROTEIN-RELATED"/>
    <property type="match status" value="1"/>
</dbReference>
<feature type="compositionally biased region" description="Low complexity" evidence="1">
    <location>
        <begin position="871"/>
        <end position="882"/>
    </location>
</feature>
<feature type="region of interest" description="Disordered" evidence="1">
    <location>
        <begin position="1"/>
        <end position="132"/>
    </location>
</feature>
<feature type="compositionally biased region" description="Acidic residues" evidence="1">
    <location>
        <begin position="1004"/>
        <end position="1015"/>
    </location>
</feature>
<feature type="compositionally biased region" description="Low complexity" evidence="1">
    <location>
        <begin position="1"/>
        <end position="26"/>
    </location>
</feature>
<feature type="region of interest" description="Disordered" evidence="1">
    <location>
        <begin position="995"/>
        <end position="1015"/>
    </location>
</feature>
<dbReference type="AlphaFoldDB" id="A0A8H7XSL7"/>
<feature type="compositionally biased region" description="Basic and acidic residues" evidence="1">
    <location>
        <begin position="102"/>
        <end position="116"/>
    </location>
</feature>
<feature type="region of interest" description="Disordered" evidence="1">
    <location>
        <begin position="820"/>
        <end position="963"/>
    </location>
</feature>
<protein>
    <submittedName>
        <fullName evidence="2">Uncharacterized protein</fullName>
    </submittedName>
</protein>
<dbReference type="EMBL" id="JAFIQS010000008">
    <property type="protein sequence ID" value="KAG5166267.1"/>
    <property type="molecule type" value="Genomic_DNA"/>
</dbReference>
<organism evidence="2">
    <name type="scientific">Psilocybe cubensis</name>
    <name type="common">Psychedelic mushroom</name>
    <name type="synonym">Stropharia cubensis</name>
    <dbReference type="NCBI Taxonomy" id="181762"/>
    <lineage>
        <taxon>Eukaryota</taxon>
        <taxon>Fungi</taxon>
        <taxon>Dikarya</taxon>
        <taxon>Basidiomycota</taxon>
        <taxon>Agaricomycotina</taxon>
        <taxon>Agaricomycetes</taxon>
        <taxon>Agaricomycetidae</taxon>
        <taxon>Agaricales</taxon>
        <taxon>Agaricineae</taxon>
        <taxon>Strophariaceae</taxon>
        <taxon>Psilocybe</taxon>
    </lineage>
</organism>
<feature type="compositionally biased region" description="Low complexity" evidence="1">
    <location>
        <begin position="919"/>
        <end position="954"/>
    </location>
</feature>
<accession>A0A8H7XSL7</accession>
<feature type="compositionally biased region" description="Pro residues" evidence="1">
    <location>
        <begin position="43"/>
        <end position="53"/>
    </location>
</feature>
<evidence type="ECO:0000313" key="2">
    <source>
        <dbReference type="EMBL" id="KAG5166267.1"/>
    </source>
</evidence>
<dbReference type="OrthoDB" id="3204217at2759"/>
<evidence type="ECO:0000256" key="1">
    <source>
        <dbReference type="SAM" id="MobiDB-lite"/>
    </source>
</evidence>
<feature type="region of interest" description="Disordered" evidence="1">
    <location>
        <begin position="625"/>
        <end position="674"/>
    </location>
</feature>
<proteinExistence type="predicted"/>
<comment type="caution">
    <text evidence="2">The sequence shown here is derived from an EMBL/GenBank/DDBJ whole genome shotgun (WGS) entry which is preliminary data.</text>
</comment>
<feature type="compositionally biased region" description="Acidic residues" evidence="1">
    <location>
        <begin position="838"/>
        <end position="870"/>
    </location>
</feature>
<reference evidence="2" key="1">
    <citation type="submission" date="2021-02" db="EMBL/GenBank/DDBJ databases">
        <title>Psilocybe cubensis genome.</title>
        <authorList>
            <person name="Mckernan K.J."/>
            <person name="Crawford S."/>
            <person name="Trippe A."/>
            <person name="Kane L.T."/>
            <person name="Mclaughlin S."/>
        </authorList>
    </citation>
    <scope>NUCLEOTIDE SEQUENCE [LARGE SCALE GENOMIC DNA]</scope>
    <source>
        <strain evidence="2">MGC-MH-2018</strain>
    </source>
</reference>
<feature type="compositionally biased region" description="Low complexity" evidence="1">
    <location>
        <begin position="324"/>
        <end position="342"/>
    </location>
</feature>
<name>A0A8H7XSL7_PSICU</name>
<feature type="compositionally biased region" description="Low complexity" evidence="1">
    <location>
        <begin position="632"/>
        <end position="674"/>
    </location>
</feature>
<dbReference type="PANTHER" id="PTHR16021">
    <property type="entry name" value="MANSC DOMAIN CONTAINING PROTEIN 1"/>
    <property type="match status" value="1"/>
</dbReference>
<feature type="region of interest" description="Disordered" evidence="1">
    <location>
        <begin position="321"/>
        <end position="344"/>
    </location>
</feature>
<feature type="region of interest" description="Disordered" evidence="1">
    <location>
        <begin position="756"/>
        <end position="796"/>
    </location>
</feature>
<feature type="compositionally biased region" description="Low complexity" evidence="1">
    <location>
        <begin position="827"/>
        <end position="837"/>
    </location>
</feature>
<feature type="region of interest" description="Disordered" evidence="1">
    <location>
        <begin position="148"/>
        <end position="176"/>
    </location>
</feature>
<feature type="compositionally biased region" description="Basic and acidic residues" evidence="1">
    <location>
        <begin position="773"/>
        <end position="785"/>
    </location>
</feature>
<sequence length="1015" mass="109313">MPASCCHSASSVSSATPAASSSSSSSPYARTTVLNAMSIDFPQQPPPPPPHPAPARTQSAKIARPRGLWKARGTLASKLGHASDYSTPPTPPTTSFPGKRYSHPDPHPDAHSDRWLSPDPFSECEYDSDSSGASLSLHQQHLDLYHDGHTFLRDPPTLSKRRRRDTDSPPTSLDERDTEEVIYWDYSRKCTPNLDIEKDWTRSKLMDTSPITMSSMAPATPGAMEAAAAAQRATTDLEDWEDLKELFAKAAEMYESQSPSETLPLLRGVIHECHRFLQMYHDPSVIYTSPPSNNGTPPAVDKKIINDWLLAERLHAQHQAKSQSVATDASTVAPSTTTTTTTAEKKCKCKDLPTAFYTILGTTLFFFGNIVDASPSLCMPGEPANPVVYWLCALDAFEIGENLPARTSGRVNNVKGDYFSSGGSTGVVSRSAYAARAAGVTPPPEDWRMAVVWGRTLVCIAEEVVRRQHERSKQGLPPLSHTSPQLGFALAPGMQLSNYADVVPLAPTMPASPSAFPLPQQRLAEAQKDAAAAGSNLDSPVWPPNSPFATIISRRPALPPRLTLDSGVSPHELLLLAQDQFSRGILHMPHPQHLVHTRLPRVDHTNSTVPDSFLFTPALGPSTTYDKKNARSASSISTVSSQQTASTSTSPPTTTTSSSSVSISPPAHSPAASTETFSRAKELYTIAYEVLLLAEKLDSASERQTWAQWADSVFSQMKMEADTDAWRGHITAARGRCCVVIGSALAEGVEERLEKAGGGVDDDMTGGGGGKRKREDESGVPRETEEQVLASEEAREAREVLSEAIGYLERAKEVFEARMQEEKEQAARGGAASAQQAQDEEEEEEDEEGMIVIEDADEEDESEDSDEIVADDSSATPTPATTRGAAVSSPISHLRMPGSRSLGKVTAATQTVSEEDASKTASTLPSSSSTSKSASASSSSALSPPASSNPNPSSGNTAEDEVEELKTLLAEALLSLANLTVDGAERERLYARAQVEGGDKFELDEWDEEDRMDED</sequence>
<gene>
    <name evidence="2" type="ORF">JR316_008350</name>
</gene>